<dbReference type="EC" id="7.2.2.6" evidence="16"/>
<evidence type="ECO:0000256" key="17">
    <source>
        <dbReference type="SAM" id="MobiDB-lite"/>
    </source>
</evidence>
<dbReference type="PROSITE" id="PS01229">
    <property type="entry name" value="COF_2"/>
    <property type="match status" value="1"/>
</dbReference>
<dbReference type="InterPro" id="IPR008250">
    <property type="entry name" value="ATPase_P-typ_transduc_dom_A_sf"/>
</dbReference>
<sequence>MTNLSSRRHHHGSRMPPATLIGESLRRLHPRSLARNPVMAVVAIGTLVCLLYTLLSFIDGDGQTAFTLIVSLILLATLLFANAAEAVAEARGKAHAGSLRATRGELRARRLIAGVEEDIDAGQLRRGDRVRVAAGELIPADGEIVEGAGSINESAVTGESAPVLREAGTDNSGVSAGTKLLSDDIVVEVSVDPGESLLDQMIALVEGASRQKTPSELALSVLLATLTLIFVIVVVSLVPMAHFTGASTSIVMLVALLVCLIPTTIGGLLPAIGIAGMERAMRANLVARSGKAVEIAGSIDTLLLDKTGTITLGDRRATEFAPCPGIDRTRLRDIAALCSLADPTPEGRSIVALARELGAHPQAPEQAEVVAFSAATRVSGLDFSDGRQWRKGAPNAIAAMVQQQGGRLPPDFDGLVERISRDGATPLAVAEGSVLLGVIALSDVIKQGIAERFAQLREVGVRTVMVTGDNPITAAAIAAEAGVDDYIAEATPERKLELIRSEQAGGRLVAMMGDGTNDAPALAQADLGLAMNSGTQAAREAANMVDLDSDPGKLLNAVEIGKQLLITRGALTTFSLANDIAKYFAILPAIFAAGIPALAALDVLDLHSPRSAVLSAVIFNALVIPALIPFALRGVRFRAVSASAMLRRNLLLYGLGGVLLPFPAIKAIDLVVGLFF</sequence>
<evidence type="ECO:0000313" key="20">
    <source>
        <dbReference type="Proteomes" id="UP001589814"/>
    </source>
</evidence>
<keyword evidence="13 16" id="KW-1133">Transmembrane helix</keyword>
<dbReference type="NCBIfam" id="TIGR01497">
    <property type="entry name" value="kdpB"/>
    <property type="match status" value="1"/>
</dbReference>
<feature type="transmembrane region" description="Helical" evidence="16">
    <location>
        <begin position="583"/>
        <end position="601"/>
    </location>
</feature>
<name>A0ABV6G7U2_9GAMM</name>
<feature type="binding site" evidence="16">
    <location>
        <position position="518"/>
    </location>
    <ligand>
        <name>Mg(2+)</name>
        <dbReference type="ChEBI" id="CHEBI:18420"/>
    </ligand>
</feature>
<reference evidence="19 20" key="1">
    <citation type="submission" date="2024-09" db="EMBL/GenBank/DDBJ databases">
        <authorList>
            <person name="Sun Q."/>
            <person name="Mori K."/>
        </authorList>
    </citation>
    <scope>NUCLEOTIDE SEQUENCE [LARGE SCALE GENOMIC DNA]</scope>
    <source>
        <strain evidence="19 20">CCM 7415</strain>
    </source>
</reference>
<feature type="transmembrane region" description="Helical" evidence="16">
    <location>
        <begin position="613"/>
        <end position="632"/>
    </location>
</feature>
<dbReference type="SFLD" id="SFLDS00003">
    <property type="entry name" value="Haloacid_Dehalogenase"/>
    <property type="match status" value="1"/>
</dbReference>
<dbReference type="Proteomes" id="UP001589814">
    <property type="component" value="Unassembled WGS sequence"/>
</dbReference>
<dbReference type="SUPFAM" id="SSF81653">
    <property type="entry name" value="Calcium ATPase, transduction domain A"/>
    <property type="match status" value="1"/>
</dbReference>
<feature type="active site" description="4-aspartylphosphate intermediate" evidence="16">
    <location>
        <position position="305"/>
    </location>
</feature>
<feature type="compositionally biased region" description="Basic residues" evidence="17">
    <location>
        <begin position="1"/>
        <end position="13"/>
    </location>
</feature>
<evidence type="ECO:0000256" key="6">
    <source>
        <dbReference type="ARBA" id="ARBA00022692"/>
    </source>
</evidence>
<comment type="caution">
    <text evidence="19">The sequence shown here is derived from an EMBL/GenBank/DDBJ whole genome shotgun (WGS) entry which is preliminary data.</text>
</comment>
<dbReference type="InterPro" id="IPR059000">
    <property type="entry name" value="ATPase_P-type_domA"/>
</dbReference>
<comment type="catalytic activity">
    <reaction evidence="16">
        <text>K(+)(out) + ATP + H2O = K(+)(in) + ADP + phosphate + H(+)</text>
        <dbReference type="Rhea" id="RHEA:16777"/>
        <dbReference type="ChEBI" id="CHEBI:15377"/>
        <dbReference type="ChEBI" id="CHEBI:15378"/>
        <dbReference type="ChEBI" id="CHEBI:29103"/>
        <dbReference type="ChEBI" id="CHEBI:30616"/>
        <dbReference type="ChEBI" id="CHEBI:43474"/>
        <dbReference type="ChEBI" id="CHEBI:456216"/>
        <dbReference type="EC" id="7.2.2.6"/>
    </reaction>
</comment>
<dbReference type="SUPFAM" id="SSF81665">
    <property type="entry name" value="Calcium ATPase, transmembrane domain M"/>
    <property type="match status" value="1"/>
</dbReference>
<keyword evidence="2 16" id="KW-0813">Transport</keyword>
<feature type="binding site" evidence="16">
    <location>
        <begin position="372"/>
        <end position="379"/>
    </location>
    <ligand>
        <name>ATP</name>
        <dbReference type="ChEBI" id="CHEBI:30616"/>
    </ligand>
</feature>
<feature type="transmembrane region" description="Helical" evidence="16">
    <location>
        <begin position="217"/>
        <end position="238"/>
    </location>
</feature>
<dbReference type="Pfam" id="PF00702">
    <property type="entry name" value="Hydrolase"/>
    <property type="match status" value="1"/>
</dbReference>
<evidence type="ECO:0000256" key="3">
    <source>
        <dbReference type="ARBA" id="ARBA00022475"/>
    </source>
</evidence>
<evidence type="ECO:0000256" key="16">
    <source>
        <dbReference type="HAMAP-Rule" id="MF_00285"/>
    </source>
</evidence>
<keyword evidence="7 16" id="KW-0479">Metal-binding</keyword>
<comment type="function">
    <text evidence="16">Part of the high-affinity ATP-driven potassium transport (or Kdp) system, which catalyzes the hydrolysis of ATP coupled with the electrogenic transport of potassium into the cytoplasm. This subunit is responsible for energy coupling to the transport system and for the release of the potassium ions to the cytoplasm.</text>
</comment>
<dbReference type="Pfam" id="PF00122">
    <property type="entry name" value="E1-E2_ATPase"/>
    <property type="match status" value="1"/>
</dbReference>
<keyword evidence="5 16" id="KW-0597">Phosphoprotein</keyword>
<dbReference type="InterPro" id="IPR006391">
    <property type="entry name" value="P-type_ATPase_bsu_IA"/>
</dbReference>
<keyword evidence="20" id="KW-1185">Reference proteome</keyword>
<dbReference type="PRINTS" id="PR00119">
    <property type="entry name" value="CATATPASE"/>
</dbReference>
<dbReference type="RefSeq" id="WP_019951199.1">
    <property type="nucleotide sequence ID" value="NZ_JBHLVX010000060.1"/>
</dbReference>
<evidence type="ECO:0000256" key="12">
    <source>
        <dbReference type="ARBA" id="ARBA00022967"/>
    </source>
</evidence>
<dbReference type="EMBL" id="JBHLVX010000060">
    <property type="protein sequence ID" value="MFC0269563.1"/>
    <property type="molecule type" value="Genomic_DNA"/>
</dbReference>
<feature type="region of interest" description="Disordered" evidence="17">
    <location>
        <begin position="1"/>
        <end position="20"/>
    </location>
</feature>
<keyword evidence="6 16" id="KW-0812">Transmembrane</keyword>
<dbReference type="InterPro" id="IPR023299">
    <property type="entry name" value="ATPase_P-typ_cyto_dom_N"/>
</dbReference>
<keyword evidence="4 16" id="KW-0633">Potassium transport</keyword>
<feature type="transmembrane region" description="Helical" evidence="16">
    <location>
        <begin position="64"/>
        <end position="84"/>
    </location>
</feature>
<dbReference type="PROSITE" id="PS00154">
    <property type="entry name" value="ATPASE_E1_E2"/>
    <property type="match status" value="1"/>
</dbReference>
<evidence type="ECO:0000256" key="7">
    <source>
        <dbReference type="ARBA" id="ARBA00022723"/>
    </source>
</evidence>
<feature type="transmembrane region" description="Helical" evidence="16">
    <location>
        <begin position="250"/>
        <end position="272"/>
    </location>
</feature>
<gene>
    <name evidence="16 19" type="primary">kdpB</name>
    <name evidence="19" type="ORF">ACFFHW_16470</name>
</gene>
<evidence type="ECO:0000256" key="14">
    <source>
        <dbReference type="ARBA" id="ARBA00023065"/>
    </source>
</evidence>
<keyword evidence="3 16" id="KW-1003">Cell membrane</keyword>
<organism evidence="19 20">
    <name type="scientific">Kushneria aurantia</name>
    <dbReference type="NCBI Taxonomy" id="504092"/>
    <lineage>
        <taxon>Bacteria</taxon>
        <taxon>Pseudomonadati</taxon>
        <taxon>Pseudomonadota</taxon>
        <taxon>Gammaproteobacteria</taxon>
        <taxon>Oceanospirillales</taxon>
        <taxon>Halomonadaceae</taxon>
        <taxon>Kushneria</taxon>
    </lineage>
</organism>
<evidence type="ECO:0000256" key="8">
    <source>
        <dbReference type="ARBA" id="ARBA00022741"/>
    </source>
</evidence>
<protein>
    <recommendedName>
        <fullName evidence="16">Potassium-transporting ATPase ATP-binding subunit</fullName>
        <ecNumber evidence="16">7.2.2.6</ecNumber>
    </recommendedName>
    <alternativeName>
        <fullName evidence="16">ATP phosphohydrolase [potassium-transporting] B chain</fullName>
    </alternativeName>
    <alternativeName>
        <fullName evidence="16">Potassium-binding and translocating subunit B</fullName>
    </alternativeName>
    <alternativeName>
        <fullName evidence="16">Potassium-translocating ATPase B chain</fullName>
    </alternativeName>
</protein>
<feature type="binding site" evidence="16">
    <location>
        <position position="342"/>
    </location>
    <ligand>
        <name>ATP</name>
        <dbReference type="ChEBI" id="CHEBI:30616"/>
    </ligand>
</feature>
<keyword evidence="8 16" id="KW-0547">Nucleotide-binding</keyword>
<dbReference type="InterPro" id="IPR023298">
    <property type="entry name" value="ATPase_P-typ_TM_dom_sf"/>
</dbReference>
<feature type="binding site" evidence="16">
    <location>
        <position position="391"/>
    </location>
    <ligand>
        <name>ATP</name>
        <dbReference type="ChEBI" id="CHEBI:30616"/>
    </ligand>
</feature>
<dbReference type="NCBIfam" id="TIGR01494">
    <property type="entry name" value="ATPase_P-type"/>
    <property type="match status" value="2"/>
</dbReference>
<proteinExistence type="inferred from homology"/>
<keyword evidence="12 16" id="KW-1278">Translocase</keyword>
<evidence type="ECO:0000256" key="9">
    <source>
        <dbReference type="ARBA" id="ARBA00022840"/>
    </source>
</evidence>
<feature type="transmembrane region" description="Helical" evidence="16">
    <location>
        <begin position="36"/>
        <end position="58"/>
    </location>
</feature>
<dbReference type="HAMAP" id="MF_00285">
    <property type="entry name" value="KdpB"/>
    <property type="match status" value="1"/>
</dbReference>
<dbReference type="SUPFAM" id="SSF56784">
    <property type="entry name" value="HAD-like"/>
    <property type="match status" value="1"/>
</dbReference>
<dbReference type="InterPro" id="IPR023214">
    <property type="entry name" value="HAD_sf"/>
</dbReference>
<dbReference type="Gene3D" id="2.70.150.10">
    <property type="entry name" value="Calcium-transporting ATPase, cytoplasmic transduction domain A"/>
    <property type="match status" value="1"/>
</dbReference>
<dbReference type="InterPro" id="IPR036412">
    <property type="entry name" value="HAD-like_sf"/>
</dbReference>
<dbReference type="InterPro" id="IPR001757">
    <property type="entry name" value="P_typ_ATPase"/>
</dbReference>
<evidence type="ECO:0000256" key="10">
    <source>
        <dbReference type="ARBA" id="ARBA00022842"/>
    </source>
</evidence>
<evidence type="ECO:0000256" key="15">
    <source>
        <dbReference type="ARBA" id="ARBA00023136"/>
    </source>
</evidence>
<comment type="subunit">
    <text evidence="16">The system is composed of three essential subunits: KdpA, KdpB and KdpC.</text>
</comment>
<evidence type="ECO:0000259" key="18">
    <source>
        <dbReference type="Pfam" id="PF00122"/>
    </source>
</evidence>
<dbReference type="PANTHER" id="PTHR43743">
    <property type="entry name" value="POTASSIUM-TRANSPORTING ATPASE ATP-BINDING SUBUNIT"/>
    <property type="match status" value="1"/>
</dbReference>
<evidence type="ECO:0000256" key="5">
    <source>
        <dbReference type="ARBA" id="ARBA00022553"/>
    </source>
</evidence>
<keyword evidence="15 16" id="KW-0472">Membrane</keyword>
<feature type="transmembrane region" description="Helical" evidence="16">
    <location>
        <begin position="652"/>
        <end position="675"/>
    </location>
</feature>
<evidence type="ECO:0000256" key="11">
    <source>
        <dbReference type="ARBA" id="ARBA00022958"/>
    </source>
</evidence>
<feature type="binding site" evidence="16">
    <location>
        <position position="514"/>
    </location>
    <ligand>
        <name>Mg(2+)</name>
        <dbReference type="ChEBI" id="CHEBI:18420"/>
    </ligand>
</feature>
<evidence type="ECO:0000256" key="2">
    <source>
        <dbReference type="ARBA" id="ARBA00022448"/>
    </source>
</evidence>
<evidence type="ECO:0000256" key="1">
    <source>
        <dbReference type="ARBA" id="ARBA00004370"/>
    </source>
</evidence>
<keyword evidence="11 16" id="KW-0630">Potassium</keyword>
<dbReference type="Gene3D" id="3.40.50.1000">
    <property type="entry name" value="HAD superfamily/HAD-like"/>
    <property type="match status" value="1"/>
</dbReference>
<dbReference type="SFLD" id="SFLDF00027">
    <property type="entry name" value="p-type_atpase"/>
    <property type="match status" value="1"/>
</dbReference>
<feature type="domain" description="P-type ATPase A" evidence="18">
    <location>
        <begin position="107"/>
        <end position="206"/>
    </location>
</feature>
<dbReference type="PANTHER" id="PTHR43743:SF1">
    <property type="entry name" value="POTASSIUM-TRANSPORTING ATPASE ATP-BINDING SUBUNIT"/>
    <property type="match status" value="1"/>
</dbReference>
<comment type="subcellular location">
    <subcellularLocation>
        <location evidence="16">Cell membrane</location>
        <topology evidence="16">Multi-pass membrane protein</topology>
    </subcellularLocation>
    <subcellularLocation>
        <location evidence="1">Membrane</location>
    </subcellularLocation>
</comment>
<accession>A0ABV6G7U2</accession>
<evidence type="ECO:0000256" key="4">
    <source>
        <dbReference type="ARBA" id="ARBA00022538"/>
    </source>
</evidence>
<dbReference type="SFLD" id="SFLDG00002">
    <property type="entry name" value="C1.7:_P-type_atpase_like"/>
    <property type="match status" value="1"/>
</dbReference>
<keyword evidence="14 16" id="KW-0406">Ion transport</keyword>
<keyword evidence="10 16" id="KW-0460">Magnesium</keyword>
<dbReference type="Gene3D" id="3.40.1110.10">
    <property type="entry name" value="Calcium-transporting ATPase, cytoplasmic domain N"/>
    <property type="match status" value="1"/>
</dbReference>
<feature type="binding site" evidence="16">
    <location>
        <position position="346"/>
    </location>
    <ligand>
        <name>ATP</name>
        <dbReference type="ChEBI" id="CHEBI:30616"/>
    </ligand>
</feature>
<dbReference type="InterPro" id="IPR018303">
    <property type="entry name" value="ATPase_P-typ_P_site"/>
</dbReference>
<keyword evidence="9 16" id="KW-0067">ATP-binding</keyword>
<dbReference type="InterPro" id="IPR044492">
    <property type="entry name" value="P_typ_ATPase_HD_dom"/>
</dbReference>
<evidence type="ECO:0000313" key="19">
    <source>
        <dbReference type="EMBL" id="MFC0269563.1"/>
    </source>
</evidence>
<evidence type="ECO:0000256" key="13">
    <source>
        <dbReference type="ARBA" id="ARBA00022989"/>
    </source>
</evidence>
<comment type="similarity">
    <text evidence="16">Belongs to the cation transport ATPase (P-type) (TC 3.A.3) family. Type IA subfamily.</text>
</comment>